<dbReference type="AlphaFoldDB" id="A0A6A4VWF0"/>
<evidence type="ECO:0000256" key="1">
    <source>
        <dbReference type="SAM" id="MobiDB-lite"/>
    </source>
</evidence>
<keyword evidence="4" id="KW-1185">Reference proteome</keyword>
<evidence type="ECO:0000313" key="3">
    <source>
        <dbReference type="EMBL" id="KAF0293701.1"/>
    </source>
</evidence>
<comment type="caution">
    <text evidence="3">The sequence shown here is derived from an EMBL/GenBank/DDBJ whole genome shotgun (WGS) entry which is preliminary data.</text>
</comment>
<feature type="transmembrane region" description="Helical" evidence="2">
    <location>
        <begin position="41"/>
        <end position="63"/>
    </location>
</feature>
<evidence type="ECO:0000313" key="4">
    <source>
        <dbReference type="Proteomes" id="UP000440578"/>
    </source>
</evidence>
<feature type="transmembrane region" description="Helical" evidence="2">
    <location>
        <begin position="116"/>
        <end position="135"/>
    </location>
</feature>
<reference evidence="3 4" key="1">
    <citation type="submission" date="2019-07" db="EMBL/GenBank/DDBJ databases">
        <title>Draft genome assembly of a fouling barnacle, Amphibalanus amphitrite (Darwin, 1854): The first reference genome for Thecostraca.</title>
        <authorList>
            <person name="Kim W."/>
        </authorList>
    </citation>
    <scope>NUCLEOTIDE SEQUENCE [LARGE SCALE GENOMIC DNA]</scope>
    <source>
        <strain evidence="3">SNU_AA5</strain>
        <tissue evidence="3">Soma without cirri and trophi</tissue>
    </source>
</reference>
<proteinExistence type="predicted"/>
<keyword evidence="2" id="KW-0812">Transmembrane</keyword>
<evidence type="ECO:0000256" key="2">
    <source>
        <dbReference type="SAM" id="Phobius"/>
    </source>
</evidence>
<accession>A0A6A4VWF0</accession>
<protein>
    <submittedName>
        <fullName evidence="3">Uncharacterized protein</fullName>
    </submittedName>
</protein>
<dbReference type="Gene3D" id="1.20.1070.10">
    <property type="entry name" value="Rhodopsin 7-helix transmembrane proteins"/>
    <property type="match status" value="1"/>
</dbReference>
<sequence length="522" mass="54631">MEPSQLATCEETALRELTCWEGADGGTICGRDGDEASALHVVNAVLGGALSASGVLLNGLLTYTVASEVRFHTPVNAVVVAMTGTNALLMLCAAAFSVDHFGGWRTLCVVESLTFLVAKETVLTCFTAVAMLRFLQVVLGKAPSTSLHSLLLTGFAPLVAAYGLVGAIWYREPYQCQPLDLHDRLGGAILCRKPPRIANIFSILIGSDVAGFVITTFCYVAVLWKVLHRSGGLCHTGLHLLPHRAAGSVQESNLSAGAVLPVARIGAGVVRLQELNSAAGHRGDVSQPESALLTVPHPERGRSPRRSSAIDTGPPAGEAPLQTVEAVLLAGEIAPQAAETPMATGETALATGETLLPAGETTLLPAGETALQAGETIPPAGERALLPAGKIPPSAGKALLPARETPPTSSRLAWSPVNTARANPWMTSVTSIEETIDTNIIGHADLSLAGPALVGLSLDQHPHPFLTSSEADWLTFRVLATSSCITHLLPSVLVVFSSSLREAVSSNLRRMRTVLFGFCCKK</sequence>
<feature type="region of interest" description="Disordered" evidence="1">
    <location>
        <begin position="279"/>
        <end position="318"/>
    </location>
</feature>
<dbReference type="EMBL" id="VIIS01001730">
    <property type="protein sequence ID" value="KAF0293701.1"/>
    <property type="molecule type" value="Genomic_DNA"/>
</dbReference>
<organism evidence="3 4">
    <name type="scientific">Amphibalanus amphitrite</name>
    <name type="common">Striped barnacle</name>
    <name type="synonym">Balanus amphitrite</name>
    <dbReference type="NCBI Taxonomy" id="1232801"/>
    <lineage>
        <taxon>Eukaryota</taxon>
        <taxon>Metazoa</taxon>
        <taxon>Ecdysozoa</taxon>
        <taxon>Arthropoda</taxon>
        <taxon>Crustacea</taxon>
        <taxon>Multicrustacea</taxon>
        <taxon>Cirripedia</taxon>
        <taxon>Thoracica</taxon>
        <taxon>Thoracicalcarea</taxon>
        <taxon>Balanomorpha</taxon>
        <taxon>Balanoidea</taxon>
        <taxon>Balanidae</taxon>
        <taxon>Amphibalaninae</taxon>
        <taxon>Amphibalanus</taxon>
    </lineage>
</organism>
<keyword evidence="2" id="KW-1133">Transmembrane helix</keyword>
<dbReference type="Proteomes" id="UP000440578">
    <property type="component" value="Unassembled WGS sequence"/>
</dbReference>
<name>A0A6A4VWF0_AMPAM</name>
<gene>
    <name evidence="3" type="ORF">FJT64_008560</name>
</gene>
<feature type="transmembrane region" description="Helical" evidence="2">
    <location>
        <begin position="200"/>
        <end position="224"/>
    </location>
</feature>
<feature type="transmembrane region" description="Helical" evidence="2">
    <location>
        <begin position="75"/>
        <end position="96"/>
    </location>
</feature>
<feature type="transmembrane region" description="Helical" evidence="2">
    <location>
        <begin position="147"/>
        <end position="170"/>
    </location>
</feature>
<dbReference type="SUPFAM" id="SSF81321">
    <property type="entry name" value="Family A G protein-coupled receptor-like"/>
    <property type="match status" value="1"/>
</dbReference>
<keyword evidence="2" id="KW-0472">Membrane</keyword>